<protein>
    <submittedName>
        <fullName evidence="2">ATP-binding protein</fullName>
    </submittedName>
</protein>
<comment type="caution">
    <text evidence="2">The sequence shown here is derived from an EMBL/GenBank/DDBJ whole genome shotgun (WGS) entry which is preliminary data.</text>
</comment>
<organism evidence="2 3">
    <name type="scientific">Pseudonocardia abyssalis</name>
    <dbReference type="NCBI Taxonomy" id="2792008"/>
    <lineage>
        <taxon>Bacteria</taxon>
        <taxon>Bacillati</taxon>
        <taxon>Actinomycetota</taxon>
        <taxon>Actinomycetes</taxon>
        <taxon>Pseudonocardiales</taxon>
        <taxon>Pseudonocardiaceae</taxon>
        <taxon>Pseudonocardia</taxon>
    </lineage>
</organism>
<proteinExistence type="predicted"/>
<dbReference type="EMBL" id="JADQDK010000001">
    <property type="protein sequence ID" value="MBW0135288.1"/>
    <property type="molecule type" value="Genomic_DNA"/>
</dbReference>
<dbReference type="Pfam" id="PF13581">
    <property type="entry name" value="HATPase_c_2"/>
    <property type="match status" value="1"/>
</dbReference>
<keyword evidence="3" id="KW-1185">Reference proteome</keyword>
<keyword evidence="2" id="KW-0067">ATP-binding</keyword>
<dbReference type="RefSeq" id="WP_218604143.1">
    <property type="nucleotide sequence ID" value="NZ_JADQDJ010000192.1"/>
</dbReference>
<evidence type="ECO:0000313" key="2">
    <source>
        <dbReference type="EMBL" id="MBW0135288.1"/>
    </source>
</evidence>
<sequence>MGEPLRLLLPAEPTSASAARAALGAWLAPLPWPEDVAQDMVFAASEAVANCIDHAYPEPTAAPDAIVLLARETDDDDRFCVEVTVTDHGRWRDPPVDPEFRGRGIAMMRALTGAVTLRHDDGGTTVLLRCWRPAG</sequence>
<gene>
    <name evidence="2" type="ORF">I4I81_13625</name>
</gene>
<keyword evidence="2" id="KW-0547">Nucleotide-binding</keyword>
<evidence type="ECO:0000259" key="1">
    <source>
        <dbReference type="Pfam" id="PF13581"/>
    </source>
</evidence>
<dbReference type="Proteomes" id="UP000694287">
    <property type="component" value="Unassembled WGS sequence"/>
</dbReference>
<feature type="domain" description="Histidine kinase/HSP90-like ATPase" evidence="1">
    <location>
        <begin position="9"/>
        <end position="129"/>
    </location>
</feature>
<dbReference type="GO" id="GO:0005524">
    <property type="term" value="F:ATP binding"/>
    <property type="evidence" value="ECO:0007669"/>
    <property type="project" value="UniProtKB-KW"/>
</dbReference>
<evidence type="ECO:0000313" key="3">
    <source>
        <dbReference type="Proteomes" id="UP000694287"/>
    </source>
</evidence>
<dbReference type="CDD" id="cd16936">
    <property type="entry name" value="HATPase_RsbW-like"/>
    <property type="match status" value="1"/>
</dbReference>
<dbReference type="PANTHER" id="PTHR35526:SF3">
    <property type="entry name" value="ANTI-SIGMA-F FACTOR RSBW"/>
    <property type="match status" value="1"/>
</dbReference>
<name>A0ABS6USP3_9PSEU</name>
<dbReference type="PANTHER" id="PTHR35526">
    <property type="entry name" value="ANTI-SIGMA-F FACTOR RSBW-RELATED"/>
    <property type="match status" value="1"/>
</dbReference>
<dbReference type="InterPro" id="IPR003594">
    <property type="entry name" value="HATPase_dom"/>
</dbReference>
<dbReference type="InterPro" id="IPR050267">
    <property type="entry name" value="Anti-sigma-factor_SerPK"/>
</dbReference>
<reference evidence="2 3" key="1">
    <citation type="submission" date="2020-11" db="EMBL/GenBank/DDBJ databases">
        <title>Pseudonocardia abyssalis sp. nov. and Pseudonocardia oceani sp. nov., description and phylogenomic analysis of two novel actinomycetes isolated from the deep Southern Ocean.</title>
        <authorList>
            <person name="Parra J."/>
        </authorList>
    </citation>
    <scope>NUCLEOTIDE SEQUENCE [LARGE SCALE GENOMIC DNA]</scope>
    <source>
        <strain evidence="2 3">KRD-168</strain>
    </source>
</reference>
<accession>A0ABS6USP3</accession>